<protein>
    <submittedName>
        <fullName evidence="1">Aminoacrylate peracid reductase RutC</fullName>
    </submittedName>
</protein>
<proteinExistence type="predicted"/>
<dbReference type="Proteomes" id="UP000663908">
    <property type="component" value="Chromosome"/>
</dbReference>
<dbReference type="EMBL" id="CP071839">
    <property type="protein sequence ID" value="QTE02055.1"/>
    <property type="molecule type" value="Genomic_DNA"/>
</dbReference>
<dbReference type="CDD" id="cd00448">
    <property type="entry name" value="YjgF_YER057c_UK114_family"/>
    <property type="match status" value="1"/>
</dbReference>
<dbReference type="InterPro" id="IPR006175">
    <property type="entry name" value="YjgF/YER057c/UK114"/>
</dbReference>
<sequence>MAHHGRMSEPTRSTAPAGVFPAARYTHVVTATGRLVAVSGQFPLDKDGELVGAGDPAAQARQVFVVTDMTPMPAVRTARAALPPAVVAA</sequence>
<keyword evidence="2" id="KW-1185">Reference proteome</keyword>
<evidence type="ECO:0000313" key="2">
    <source>
        <dbReference type="Proteomes" id="UP000663908"/>
    </source>
</evidence>
<dbReference type="InterPro" id="IPR035959">
    <property type="entry name" value="RutC-like_sf"/>
</dbReference>
<evidence type="ECO:0000313" key="1">
    <source>
        <dbReference type="EMBL" id="QTE02055.1"/>
    </source>
</evidence>
<dbReference type="Gene3D" id="3.30.1330.40">
    <property type="entry name" value="RutC-like"/>
    <property type="match status" value="1"/>
</dbReference>
<name>A0ABX7TZ39_STRCY</name>
<reference evidence="1 2" key="1">
    <citation type="submission" date="2021-03" db="EMBL/GenBank/DDBJ databases">
        <title>Complete genome sequence of Streptomyces cyanogenus S136, producer of anticancer angucycline landomycin A.</title>
        <authorList>
            <person name="Hrab P."/>
            <person name="Ruckert C."/>
            <person name="Busche T."/>
            <person name="Ostash I."/>
            <person name="Kalinowski J."/>
            <person name="Fedorenko V."/>
            <person name="Yushchuk O."/>
            <person name="Ostash B."/>
        </authorList>
    </citation>
    <scope>NUCLEOTIDE SEQUENCE [LARGE SCALE GENOMIC DNA]</scope>
    <source>
        <strain evidence="1 2">S136</strain>
    </source>
</reference>
<accession>A0ABX7TZ39</accession>
<gene>
    <name evidence="1" type="primary">rutC</name>
    <name evidence="1" type="ORF">S1361_32280</name>
</gene>
<organism evidence="1 2">
    <name type="scientific">Streptomyces cyanogenus</name>
    <dbReference type="NCBI Taxonomy" id="80860"/>
    <lineage>
        <taxon>Bacteria</taxon>
        <taxon>Bacillati</taxon>
        <taxon>Actinomycetota</taxon>
        <taxon>Actinomycetes</taxon>
        <taxon>Kitasatosporales</taxon>
        <taxon>Streptomycetaceae</taxon>
        <taxon>Streptomyces</taxon>
    </lineage>
</organism>
<dbReference type="SUPFAM" id="SSF55298">
    <property type="entry name" value="YjgF-like"/>
    <property type="match status" value="1"/>
</dbReference>
<dbReference type="Pfam" id="PF01042">
    <property type="entry name" value="Ribonuc_L-PSP"/>
    <property type="match status" value="1"/>
</dbReference>